<dbReference type="PANTHER" id="PTHR24403:SF111">
    <property type="entry name" value="ENHANCER OF VARIEGATION 3-9-RELATED"/>
    <property type="match status" value="1"/>
</dbReference>
<feature type="domain" description="C2H2-type" evidence="6">
    <location>
        <begin position="399"/>
        <end position="427"/>
    </location>
</feature>
<evidence type="ECO:0000313" key="7">
    <source>
        <dbReference type="EMBL" id="KAG5667067.1"/>
    </source>
</evidence>
<accession>A0A9J6BBZ0</accession>
<gene>
    <name evidence="7" type="ORF">PVAND_015067</name>
</gene>
<feature type="domain" description="C2H2-type" evidence="6">
    <location>
        <begin position="258"/>
        <end position="285"/>
    </location>
</feature>
<keyword evidence="4" id="KW-0862">Zinc</keyword>
<dbReference type="FunFam" id="3.30.160.60:FF:000100">
    <property type="entry name" value="Zinc finger 45-like"/>
    <property type="match status" value="1"/>
</dbReference>
<dbReference type="GO" id="GO:0008270">
    <property type="term" value="F:zinc ion binding"/>
    <property type="evidence" value="ECO:0007669"/>
    <property type="project" value="UniProtKB-KW"/>
</dbReference>
<feature type="domain" description="C2H2-type" evidence="6">
    <location>
        <begin position="227"/>
        <end position="255"/>
    </location>
</feature>
<dbReference type="InterPro" id="IPR013087">
    <property type="entry name" value="Znf_C2H2_type"/>
</dbReference>
<dbReference type="AlphaFoldDB" id="A0A9J6BBZ0"/>
<protein>
    <recommendedName>
        <fullName evidence="6">C2H2-type domain-containing protein</fullName>
    </recommendedName>
</protein>
<dbReference type="Pfam" id="PF13894">
    <property type="entry name" value="zf-C2H2_4"/>
    <property type="match status" value="1"/>
</dbReference>
<evidence type="ECO:0000256" key="3">
    <source>
        <dbReference type="ARBA" id="ARBA00022771"/>
    </source>
</evidence>
<dbReference type="InterPro" id="IPR036236">
    <property type="entry name" value="Znf_C2H2_sf"/>
</dbReference>
<evidence type="ECO:0000256" key="2">
    <source>
        <dbReference type="ARBA" id="ARBA00022737"/>
    </source>
</evidence>
<feature type="domain" description="C2H2-type" evidence="6">
    <location>
        <begin position="171"/>
        <end position="199"/>
    </location>
</feature>
<feature type="domain" description="C2H2-type" evidence="6">
    <location>
        <begin position="288"/>
        <end position="316"/>
    </location>
</feature>
<dbReference type="GO" id="GO:0005634">
    <property type="term" value="C:nucleus"/>
    <property type="evidence" value="ECO:0007669"/>
    <property type="project" value="TreeGrafter"/>
</dbReference>
<dbReference type="PROSITE" id="PS50157">
    <property type="entry name" value="ZINC_FINGER_C2H2_2"/>
    <property type="match status" value="7"/>
</dbReference>
<evidence type="ECO:0000313" key="8">
    <source>
        <dbReference type="Proteomes" id="UP001107558"/>
    </source>
</evidence>
<organism evidence="7 8">
    <name type="scientific">Polypedilum vanderplanki</name>
    <name type="common">Sleeping chironomid midge</name>
    <dbReference type="NCBI Taxonomy" id="319348"/>
    <lineage>
        <taxon>Eukaryota</taxon>
        <taxon>Metazoa</taxon>
        <taxon>Ecdysozoa</taxon>
        <taxon>Arthropoda</taxon>
        <taxon>Hexapoda</taxon>
        <taxon>Insecta</taxon>
        <taxon>Pterygota</taxon>
        <taxon>Neoptera</taxon>
        <taxon>Endopterygota</taxon>
        <taxon>Diptera</taxon>
        <taxon>Nematocera</taxon>
        <taxon>Chironomoidea</taxon>
        <taxon>Chironomidae</taxon>
        <taxon>Chironominae</taxon>
        <taxon>Polypedilum</taxon>
        <taxon>Polypedilum</taxon>
    </lineage>
</organism>
<dbReference type="InterPro" id="IPR050688">
    <property type="entry name" value="Zinc_finger/UBP_domain"/>
</dbReference>
<name>A0A9J6BBZ0_POLVA</name>
<dbReference type="Gene3D" id="3.40.1800.20">
    <property type="match status" value="1"/>
</dbReference>
<dbReference type="PANTHER" id="PTHR24403">
    <property type="entry name" value="ZINC FINGER PROTEIN"/>
    <property type="match status" value="1"/>
</dbReference>
<feature type="domain" description="C2H2-type" evidence="6">
    <location>
        <begin position="428"/>
        <end position="458"/>
    </location>
</feature>
<dbReference type="SMART" id="SM00355">
    <property type="entry name" value="ZnF_C2H2"/>
    <property type="match status" value="10"/>
</dbReference>
<evidence type="ECO:0000256" key="4">
    <source>
        <dbReference type="ARBA" id="ARBA00022833"/>
    </source>
</evidence>
<dbReference type="EMBL" id="JADBJN010000004">
    <property type="protein sequence ID" value="KAG5667067.1"/>
    <property type="molecule type" value="Genomic_DNA"/>
</dbReference>
<evidence type="ECO:0000259" key="6">
    <source>
        <dbReference type="PROSITE" id="PS50157"/>
    </source>
</evidence>
<dbReference type="Gene3D" id="3.30.160.60">
    <property type="entry name" value="Classic Zinc Finger"/>
    <property type="match status" value="5"/>
</dbReference>
<evidence type="ECO:0000256" key="5">
    <source>
        <dbReference type="PROSITE-ProRule" id="PRU00042"/>
    </source>
</evidence>
<proteinExistence type="predicted"/>
<feature type="domain" description="C2H2-type" evidence="6">
    <location>
        <begin position="371"/>
        <end position="399"/>
    </location>
</feature>
<keyword evidence="2" id="KW-0677">Repeat</keyword>
<dbReference type="Proteomes" id="UP001107558">
    <property type="component" value="Chromosome 4"/>
</dbReference>
<dbReference type="PROSITE" id="PS00028">
    <property type="entry name" value="ZINC_FINGER_C2H2_1"/>
    <property type="match status" value="7"/>
</dbReference>
<keyword evidence="8" id="KW-1185">Reference proteome</keyword>
<dbReference type="OrthoDB" id="7755954at2759"/>
<sequence length="472" mass="56328">MNEIKVCLLCDKNIKDSEFIYTADQEITENYKVFDAIKENFDCADIIFSKSSSKFICNSCYNTLKSFKELQITVNKIYKIQQFQIYQNDHQNYGSNKKQIEIEESIENYTENDIIYEEYLEDEEIENENNDSKVIDSFNEGKPITIPSQPRRKHPANDIEGEQKIRDFIDIKCHICDKHFDSYLLLCKHFKNSHPSAKVFLICCDKKFTQRSILLEHLEYHDKSRIHRCEICEKEFKTNAIYKSHMRNFHKSQKSEDFCCTECGKSFTNKYILKTHMKKHKIEENKIFECFICKKTVKNYELLRDHVKNKHNRQNSSICHICSKIVTRLDIHLKQVHSTEPIERIKCEICGHWLKKTSLKSHMIAHNESGYSCEICGKFLKNKNSYFCHMKRVHTEGKFKCDFCDKSFHNEGRLTDHVACQHTGNFLHKCRIESCEKMFRNAGRRRMHERRMHPTEYEQKFKPMYLRNHSDS</sequence>
<keyword evidence="1" id="KW-0479">Metal-binding</keyword>
<reference evidence="7" key="1">
    <citation type="submission" date="2021-03" db="EMBL/GenBank/DDBJ databases">
        <title>Chromosome level genome of the anhydrobiotic midge Polypedilum vanderplanki.</title>
        <authorList>
            <person name="Yoshida Y."/>
            <person name="Kikawada T."/>
            <person name="Gusev O."/>
        </authorList>
    </citation>
    <scope>NUCLEOTIDE SEQUENCE</scope>
    <source>
        <strain evidence="7">NIAS01</strain>
        <tissue evidence="7">Whole body or cell culture</tissue>
    </source>
</reference>
<dbReference type="SUPFAM" id="SSF57667">
    <property type="entry name" value="beta-beta-alpha zinc fingers"/>
    <property type="match status" value="3"/>
</dbReference>
<keyword evidence="3 5" id="KW-0863">Zinc-finger</keyword>
<evidence type="ECO:0000256" key="1">
    <source>
        <dbReference type="ARBA" id="ARBA00022723"/>
    </source>
</evidence>
<comment type="caution">
    <text evidence="7">The sequence shown here is derived from an EMBL/GenBank/DDBJ whole genome shotgun (WGS) entry which is preliminary data.</text>
</comment>
<dbReference type="GO" id="GO:0045944">
    <property type="term" value="P:positive regulation of transcription by RNA polymerase II"/>
    <property type="evidence" value="ECO:0007669"/>
    <property type="project" value="TreeGrafter"/>
</dbReference>